<dbReference type="Gene3D" id="2.60.120.290">
    <property type="entry name" value="Spermadhesin, CUB domain"/>
    <property type="match status" value="2"/>
</dbReference>
<proteinExistence type="predicted"/>
<feature type="domain" description="CUB" evidence="4">
    <location>
        <begin position="196"/>
        <end position="291"/>
    </location>
</feature>
<dbReference type="Pfam" id="PF00431">
    <property type="entry name" value="CUB"/>
    <property type="match status" value="2"/>
</dbReference>
<comment type="caution">
    <text evidence="3">Lacks conserved residue(s) required for the propagation of feature annotation.</text>
</comment>
<keyword evidence="2" id="KW-1015">Disulfide bond</keyword>
<dbReference type="CDD" id="cd00041">
    <property type="entry name" value="CUB"/>
    <property type="match status" value="2"/>
</dbReference>
<evidence type="ECO:0000259" key="4">
    <source>
        <dbReference type="PROSITE" id="PS01180"/>
    </source>
</evidence>
<gene>
    <name evidence="5" type="ORF">CGI_10012668</name>
</gene>
<dbReference type="PANTHER" id="PTHR24251:SF30">
    <property type="entry name" value="MEMBRANE FRIZZLED-RELATED PROTEIN"/>
    <property type="match status" value="1"/>
</dbReference>
<keyword evidence="1" id="KW-0677">Repeat</keyword>
<evidence type="ECO:0000256" key="2">
    <source>
        <dbReference type="ARBA" id="ARBA00023157"/>
    </source>
</evidence>
<protein>
    <submittedName>
        <fullName evidence="5">Tolloid-like protein 2</fullName>
    </submittedName>
</protein>
<dbReference type="InterPro" id="IPR035914">
    <property type="entry name" value="Sperma_CUB_dom_sf"/>
</dbReference>
<dbReference type="SMART" id="SM00042">
    <property type="entry name" value="CUB"/>
    <property type="match status" value="2"/>
</dbReference>
<feature type="domain" description="CUB" evidence="4">
    <location>
        <begin position="50"/>
        <end position="169"/>
    </location>
</feature>
<evidence type="ECO:0000256" key="1">
    <source>
        <dbReference type="ARBA" id="ARBA00022737"/>
    </source>
</evidence>
<sequence>MISLTGKKLDCDFWMCAIRSQMSFSLNYSKCEIIVGLFLLNLFGYVFSQCSGSAQTLTAGQSIQYFTSPDYNNGAGTYSSNLDCQWIIDSNDASYKVILYLKNYNVACSGDNINIFDGNTVSGTALKSNICGSGASDKIVTSTGQYMTLRFTSDAVNQSVGFEAAYFSATDFRNRMYIGTNNDADHIPTVCDVTKFPKSSNCRWVLTVPAGRVQVEIIYSDIETSANCAFDSLEIYDGDYVCENTKIAAVCSRYPSGITGTYLSNGTSFLLKFKSDGSVSFTGYLIKFIQVEEAVSSNPLTSSDGKQP</sequence>
<dbReference type="EMBL" id="JH815963">
    <property type="protein sequence ID" value="EKC30497.1"/>
    <property type="molecule type" value="Genomic_DNA"/>
</dbReference>
<accession>K1Q283</accession>
<dbReference type="PANTHER" id="PTHR24251">
    <property type="entry name" value="OVOCHYMASE-RELATED"/>
    <property type="match status" value="1"/>
</dbReference>
<dbReference type="InterPro" id="IPR000859">
    <property type="entry name" value="CUB_dom"/>
</dbReference>
<name>K1Q283_MAGGI</name>
<evidence type="ECO:0000313" key="5">
    <source>
        <dbReference type="EMBL" id="EKC30497.1"/>
    </source>
</evidence>
<dbReference type="AlphaFoldDB" id="K1Q283"/>
<dbReference type="SUPFAM" id="SSF49854">
    <property type="entry name" value="Spermadhesin, CUB domain"/>
    <property type="match status" value="2"/>
</dbReference>
<reference evidence="5" key="1">
    <citation type="journal article" date="2012" name="Nature">
        <title>The oyster genome reveals stress adaptation and complexity of shell formation.</title>
        <authorList>
            <person name="Zhang G."/>
            <person name="Fang X."/>
            <person name="Guo X."/>
            <person name="Li L."/>
            <person name="Luo R."/>
            <person name="Xu F."/>
            <person name="Yang P."/>
            <person name="Zhang L."/>
            <person name="Wang X."/>
            <person name="Qi H."/>
            <person name="Xiong Z."/>
            <person name="Que H."/>
            <person name="Xie Y."/>
            <person name="Holland P.W."/>
            <person name="Paps J."/>
            <person name="Zhu Y."/>
            <person name="Wu F."/>
            <person name="Chen Y."/>
            <person name="Wang J."/>
            <person name="Peng C."/>
            <person name="Meng J."/>
            <person name="Yang L."/>
            <person name="Liu J."/>
            <person name="Wen B."/>
            <person name="Zhang N."/>
            <person name="Huang Z."/>
            <person name="Zhu Q."/>
            <person name="Feng Y."/>
            <person name="Mount A."/>
            <person name="Hedgecock D."/>
            <person name="Xu Z."/>
            <person name="Liu Y."/>
            <person name="Domazet-Loso T."/>
            <person name="Du Y."/>
            <person name="Sun X."/>
            <person name="Zhang S."/>
            <person name="Liu B."/>
            <person name="Cheng P."/>
            <person name="Jiang X."/>
            <person name="Li J."/>
            <person name="Fan D."/>
            <person name="Wang W."/>
            <person name="Fu W."/>
            <person name="Wang T."/>
            <person name="Wang B."/>
            <person name="Zhang J."/>
            <person name="Peng Z."/>
            <person name="Li Y."/>
            <person name="Li N."/>
            <person name="Wang J."/>
            <person name="Chen M."/>
            <person name="He Y."/>
            <person name="Tan F."/>
            <person name="Song X."/>
            <person name="Zheng Q."/>
            <person name="Huang R."/>
            <person name="Yang H."/>
            <person name="Du X."/>
            <person name="Chen L."/>
            <person name="Yang M."/>
            <person name="Gaffney P.M."/>
            <person name="Wang S."/>
            <person name="Luo L."/>
            <person name="She Z."/>
            <person name="Ming Y."/>
            <person name="Huang W."/>
            <person name="Zhang S."/>
            <person name="Huang B."/>
            <person name="Zhang Y."/>
            <person name="Qu T."/>
            <person name="Ni P."/>
            <person name="Miao G."/>
            <person name="Wang J."/>
            <person name="Wang Q."/>
            <person name="Steinberg C.E."/>
            <person name="Wang H."/>
            <person name="Li N."/>
            <person name="Qian L."/>
            <person name="Zhang G."/>
            <person name="Li Y."/>
            <person name="Yang H."/>
            <person name="Liu X."/>
            <person name="Wang J."/>
            <person name="Yin Y."/>
            <person name="Wang J."/>
        </authorList>
    </citation>
    <scope>NUCLEOTIDE SEQUENCE [LARGE SCALE GENOMIC DNA]</scope>
    <source>
        <strain evidence="5">05x7-T-G4-1.051#20</strain>
    </source>
</reference>
<evidence type="ECO:0000256" key="3">
    <source>
        <dbReference type="PROSITE-ProRule" id="PRU00059"/>
    </source>
</evidence>
<dbReference type="PROSITE" id="PS01180">
    <property type="entry name" value="CUB"/>
    <property type="match status" value="2"/>
</dbReference>
<dbReference type="HOGENOM" id="CLU_903845_0_0_1"/>
<organism evidence="5">
    <name type="scientific">Magallana gigas</name>
    <name type="common">Pacific oyster</name>
    <name type="synonym">Crassostrea gigas</name>
    <dbReference type="NCBI Taxonomy" id="29159"/>
    <lineage>
        <taxon>Eukaryota</taxon>
        <taxon>Metazoa</taxon>
        <taxon>Spiralia</taxon>
        <taxon>Lophotrochozoa</taxon>
        <taxon>Mollusca</taxon>
        <taxon>Bivalvia</taxon>
        <taxon>Autobranchia</taxon>
        <taxon>Pteriomorphia</taxon>
        <taxon>Ostreida</taxon>
        <taxon>Ostreoidea</taxon>
        <taxon>Ostreidae</taxon>
        <taxon>Magallana</taxon>
    </lineage>
</organism>
<dbReference type="InParanoid" id="K1Q283"/>